<organism evidence="8 9">
    <name type="scientific">Rotaria magnacalcarata</name>
    <dbReference type="NCBI Taxonomy" id="392030"/>
    <lineage>
        <taxon>Eukaryota</taxon>
        <taxon>Metazoa</taxon>
        <taxon>Spiralia</taxon>
        <taxon>Gnathifera</taxon>
        <taxon>Rotifera</taxon>
        <taxon>Eurotatoria</taxon>
        <taxon>Bdelloidea</taxon>
        <taxon>Philodinida</taxon>
        <taxon>Philodinidae</taxon>
        <taxon>Rotaria</taxon>
    </lineage>
</organism>
<keyword evidence="1 4" id="KW-0479">Metal-binding</keyword>
<protein>
    <recommendedName>
        <fullName evidence="10">LIM zinc-binding domain-containing protein</fullName>
    </recommendedName>
</protein>
<dbReference type="EMBL" id="CAJOBI010002719">
    <property type="protein sequence ID" value="CAF3941185.1"/>
    <property type="molecule type" value="Genomic_DNA"/>
</dbReference>
<dbReference type="Gene3D" id="1.10.150.50">
    <property type="entry name" value="Transcription Factor, Ets-1"/>
    <property type="match status" value="1"/>
</dbReference>
<evidence type="ECO:0000256" key="5">
    <source>
        <dbReference type="SAM" id="MobiDB-lite"/>
    </source>
</evidence>
<evidence type="ECO:0000256" key="2">
    <source>
        <dbReference type="ARBA" id="ARBA00022833"/>
    </source>
</evidence>
<dbReference type="PROSITE" id="PS50105">
    <property type="entry name" value="SAM_DOMAIN"/>
    <property type="match status" value="1"/>
</dbReference>
<dbReference type="Gene3D" id="2.10.110.10">
    <property type="entry name" value="Cysteine Rich Protein"/>
    <property type="match status" value="1"/>
</dbReference>
<feature type="region of interest" description="Disordered" evidence="5">
    <location>
        <begin position="225"/>
        <end position="260"/>
    </location>
</feature>
<comment type="caution">
    <text evidence="8">The sequence shown here is derived from an EMBL/GenBank/DDBJ whole genome shotgun (WGS) entry which is preliminary data.</text>
</comment>
<dbReference type="Pfam" id="PF00412">
    <property type="entry name" value="LIM"/>
    <property type="match status" value="1"/>
</dbReference>
<evidence type="ECO:0000313" key="9">
    <source>
        <dbReference type="Proteomes" id="UP000676336"/>
    </source>
</evidence>
<dbReference type="PROSITE" id="PS50023">
    <property type="entry name" value="LIM_DOMAIN_2"/>
    <property type="match status" value="1"/>
</dbReference>
<evidence type="ECO:0000259" key="7">
    <source>
        <dbReference type="PROSITE" id="PS50105"/>
    </source>
</evidence>
<accession>A0A8S2M6H7</accession>
<dbReference type="InterPro" id="IPR013761">
    <property type="entry name" value="SAM/pointed_sf"/>
</dbReference>
<dbReference type="GO" id="GO:0046872">
    <property type="term" value="F:metal ion binding"/>
    <property type="evidence" value="ECO:0007669"/>
    <property type="project" value="UniProtKB-KW"/>
</dbReference>
<evidence type="ECO:0000313" key="8">
    <source>
        <dbReference type="EMBL" id="CAF3941185.1"/>
    </source>
</evidence>
<keyword evidence="3 4" id="KW-0440">LIM domain</keyword>
<feature type="compositionally biased region" description="Polar residues" evidence="5">
    <location>
        <begin position="225"/>
        <end position="253"/>
    </location>
</feature>
<dbReference type="AlphaFoldDB" id="A0A8S2M6H7"/>
<dbReference type="Proteomes" id="UP000676336">
    <property type="component" value="Unassembled WGS sequence"/>
</dbReference>
<proteinExistence type="predicted"/>
<evidence type="ECO:0008006" key="10">
    <source>
        <dbReference type="Google" id="ProtNLM"/>
    </source>
</evidence>
<feature type="domain" description="SAM" evidence="7">
    <location>
        <begin position="139"/>
        <end position="210"/>
    </location>
</feature>
<feature type="domain" description="LIM zinc-binding" evidence="6">
    <location>
        <begin position="6"/>
        <end position="67"/>
    </location>
</feature>
<feature type="region of interest" description="Disordered" evidence="5">
    <location>
        <begin position="88"/>
        <end position="113"/>
    </location>
</feature>
<dbReference type="InterPro" id="IPR001660">
    <property type="entry name" value="SAM"/>
</dbReference>
<gene>
    <name evidence="8" type="ORF">SMN809_LOCUS8728</name>
</gene>
<dbReference type="SUPFAM" id="SSF47769">
    <property type="entry name" value="SAM/Pointed domain"/>
    <property type="match status" value="1"/>
</dbReference>
<dbReference type="PROSITE" id="PS00478">
    <property type="entry name" value="LIM_DOMAIN_1"/>
    <property type="match status" value="1"/>
</dbReference>
<name>A0A8S2M6H7_9BILA</name>
<evidence type="ECO:0000259" key="6">
    <source>
        <dbReference type="PROSITE" id="PS50023"/>
    </source>
</evidence>
<evidence type="ECO:0000256" key="4">
    <source>
        <dbReference type="PROSITE-ProRule" id="PRU00125"/>
    </source>
</evidence>
<dbReference type="Pfam" id="PF07647">
    <property type="entry name" value="SAM_2"/>
    <property type="match status" value="1"/>
</dbReference>
<evidence type="ECO:0000256" key="1">
    <source>
        <dbReference type="ARBA" id="ARBA00022723"/>
    </source>
</evidence>
<keyword evidence="2 4" id="KW-0862">Zinc</keyword>
<dbReference type="SMART" id="SM00132">
    <property type="entry name" value="LIM"/>
    <property type="match status" value="1"/>
</dbReference>
<dbReference type="SUPFAM" id="SSF57716">
    <property type="entry name" value="Glucocorticoid receptor-like (DNA-binding domain)"/>
    <property type="match status" value="1"/>
</dbReference>
<dbReference type="InterPro" id="IPR001781">
    <property type="entry name" value="Znf_LIM"/>
</dbReference>
<dbReference type="SMART" id="SM00454">
    <property type="entry name" value="SAM"/>
    <property type="match status" value="1"/>
</dbReference>
<evidence type="ECO:0000256" key="3">
    <source>
        <dbReference type="ARBA" id="ARBA00023038"/>
    </source>
</evidence>
<feature type="compositionally biased region" description="Polar residues" evidence="5">
    <location>
        <begin position="104"/>
        <end position="113"/>
    </location>
</feature>
<sequence>MSIEGKYCAKCKRVVHPSKELHYSNRLWHSTCFACEICDLSLAPDTVRTDDEQTLYCATHFTEGDKTIIEKFQSPLIETEKAQTVISGTEEKHDFSDPVPMDTEQATKSTSELDASKTGLSQQCIEGVMNFMNSAPELWSIEEVSEWLSSIGLEEVTEKFIQNAIDGSLLMSDGLDAATLKELISVLKLRIVFNSERMKLKSSIKQSSATSTSNTNDIHVTIKPISTSDTELQSGNNNESSIDIGIQTKNIPSRRNLPPG</sequence>
<reference evidence="8" key="1">
    <citation type="submission" date="2021-02" db="EMBL/GenBank/DDBJ databases">
        <authorList>
            <person name="Nowell W R."/>
        </authorList>
    </citation>
    <scope>NUCLEOTIDE SEQUENCE</scope>
</reference>